<proteinExistence type="inferred from homology"/>
<evidence type="ECO:0000313" key="8">
    <source>
        <dbReference type="Proteomes" id="UP000478995"/>
    </source>
</evidence>
<dbReference type="SMR" id="A0A0A2HPU0"/>
<reference evidence="8 9" key="3">
    <citation type="submission" date="2019-04" db="EMBL/GenBank/DDBJ databases">
        <title>Genome sequencing of Clostridium botulinum Groups I-IV and Clostridium butyricum.</title>
        <authorList>
            <person name="Brunt J."/>
            <person name="Van Vliet A.H.M."/>
            <person name="Stringer S.C."/>
            <person name="Carter A.T."/>
            <person name="Peck M.W."/>
        </authorList>
    </citation>
    <scope>NUCLEOTIDE SEQUENCE [LARGE SCALE GENOMIC DNA]</scope>
    <source>
        <strain evidence="5 9">Colworth BL30</strain>
        <strain evidence="4 8">IFR 18/037</strain>
    </source>
</reference>
<dbReference type="Proteomes" id="UP000480039">
    <property type="component" value="Unassembled WGS sequence"/>
</dbReference>
<evidence type="ECO:0000313" key="6">
    <source>
        <dbReference type="EMBL" id="QRI54612.1"/>
    </source>
</evidence>
<dbReference type="EMBL" id="SWOY01000001">
    <property type="protein sequence ID" value="NFG15458.1"/>
    <property type="molecule type" value="Genomic_DNA"/>
</dbReference>
<comment type="similarity">
    <text evidence="1">Belongs to the Tlp family.</text>
</comment>
<dbReference type="Pfam" id="PF19824">
    <property type="entry name" value="Tlp"/>
    <property type="match status" value="1"/>
</dbReference>
<dbReference type="AlphaFoldDB" id="A0A0A2HPU0"/>
<evidence type="ECO:0000313" key="3">
    <source>
        <dbReference type="EMBL" id="NEZ92308.1"/>
    </source>
</evidence>
<gene>
    <name evidence="1 6" type="primary">tlp</name>
    <name evidence="3" type="ORF">EXM69_10220</name>
    <name evidence="4" type="ORF">FC794_01330</name>
    <name evidence="5" type="ORF">FC871_03480</name>
    <name evidence="6" type="ORF">JQS73_05770</name>
</gene>
<dbReference type="Proteomes" id="UP000478995">
    <property type="component" value="Unassembled WGS sequence"/>
</dbReference>
<dbReference type="NCBIfam" id="TIGR03090">
    <property type="entry name" value="SASP_tlp"/>
    <property type="match status" value="1"/>
</dbReference>
<reference evidence="6" key="4">
    <citation type="submission" date="2021-02" db="EMBL/GenBank/DDBJ databases">
        <authorList>
            <person name="Dover N."/>
            <person name="Barash J.R."/>
            <person name="Bell J.M."/>
            <person name="Sylvester M.D."/>
            <person name="Arnon S."/>
        </authorList>
    </citation>
    <scope>NUCLEOTIDE SEQUENCE</scope>
    <source>
        <strain evidence="6">IBCA10-7060</strain>
    </source>
</reference>
<protein>
    <recommendedName>
        <fullName evidence="1">Protein Tlp homolog</fullName>
    </recommendedName>
</protein>
<reference evidence="3 7" key="2">
    <citation type="submission" date="2019-02" db="EMBL/GenBank/DDBJ databases">
        <title>Genome sequencing of Clostridium botulinum clinical isolates.</title>
        <authorList>
            <person name="Brunt J."/>
            <person name="Van Vliet A.H.M."/>
            <person name="Stringer S.C."/>
            <person name="Grant K.A."/>
            <person name="Carter A.C."/>
            <person name="Peck M.W."/>
        </authorList>
    </citation>
    <scope>NUCLEOTIDE SEQUENCE [LARGE SCALE GENOMIC DNA]</scope>
    <source>
        <strain evidence="3 7">H142660711</strain>
    </source>
</reference>
<dbReference type="RefSeq" id="WP_003360992.1">
    <property type="nucleotide sequence ID" value="NZ_ABIBKW020000021.1"/>
</dbReference>
<accession>A0A0A2HPU0</accession>
<dbReference type="STRING" id="413999.CBO1034"/>
<dbReference type="eggNOG" id="ENOG5032ZH6">
    <property type="taxonomic scope" value="Bacteria"/>
</dbReference>
<reference evidence="6 10" key="1">
    <citation type="journal article" date="2014" name="J. Infect. Dis.">
        <title>Molecular characterization of a novel botulinum neurotoxin type H gene.</title>
        <authorList>
            <person name="Dover N."/>
            <person name="Barash J.R."/>
            <person name="Hill K.K."/>
            <person name="Xie G."/>
            <person name="Arnon S.S."/>
        </authorList>
    </citation>
    <scope>NUCLEOTIDE SEQUENCE [LARGE SCALE GENOMIC DNA]</scope>
    <source>
        <strain evidence="6 10">IBCA10-7060</strain>
    </source>
</reference>
<dbReference type="EMBL" id="SWQE01000001">
    <property type="protein sequence ID" value="NFJ07565.1"/>
    <property type="molecule type" value="Genomic_DNA"/>
</dbReference>
<dbReference type="HAMAP" id="MF_01506">
    <property type="entry name" value="Tlp"/>
    <property type="match status" value="1"/>
</dbReference>
<dbReference type="OMA" id="MAKPDDR"/>
<evidence type="ECO:0000313" key="10">
    <source>
        <dbReference type="Proteomes" id="UP000663464"/>
    </source>
</evidence>
<dbReference type="EMBL" id="SGKC01000017">
    <property type="protein sequence ID" value="NEZ92308.1"/>
    <property type="molecule type" value="Genomic_DNA"/>
</dbReference>
<evidence type="ECO:0000313" key="5">
    <source>
        <dbReference type="EMBL" id="NFJ07565.1"/>
    </source>
</evidence>
<evidence type="ECO:0000313" key="7">
    <source>
        <dbReference type="Proteomes" id="UP000473887"/>
    </source>
</evidence>
<sequence>MKNKPDDRRDNVDKIQYNITKTIQNCELADEMIAKTDDEKTKKTLIEKNQRRREALDGMREEIKDEARDKKNGYM</sequence>
<evidence type="ECO:0000256" key="1">
    <source>
        <dbReference type="HAMAP-Rule" id="MF_01506"/>
    </source>
</evidence>
<evidence type="ECO:0000313" key="9">
    <source>
        <dbReference type="Proteomes" id="UP000480039"/>
    </source>
</evidence>
<dbReference type="Proteomes" id="UP000473887">
    <property type="component" value="Unassembled WGS sequence"/>
</dbReference>
<dbReference type="EMBL" id="CP069280">
    <property type="protein sequence ID" value="QRI54612.1"/>
    <property type="molecule type" value="Genomic_DNA"/>
</dbReference>
<evidence type="ECO:0000256" key="2">
    <source>
        <dbReference type="SAM" id="MobiDB-lite"/>
    </source>
</evidence>
<organism evidence="4 8">
    <name type="scientific">Clostridium botulinum</name>
    <dbReference type="NCBI Taxonomy" id="1491"/>
    <lineage>
        <taxon>Bacteria</taxon>
        <taxon>Bacillati</taxon>
        <taxon>Bacillota</taxon>
        <taxon>Clostridia</taxon>
        <taxon>Eubacteriales</taxon>
        <taxon>Clostridiaceae</taxon>
        <taxon>Clostridium</taxon>
    </lineage>
</organism>
<evidence type="ECO:0000313" key="4">
    <source>
        <dbReference type="EMBL" id="NFG15458.1"/>
    </source>
</evidence>
<feature type="region of interest" description="Disordered" evidence="2">
    <location>
        <begin position="48"/>
        <end position="75"/>
    </location>
</feature>
<name>A0A0A2HPU0_CLOBO</name>
<dbReference type="Proteomes" id="UP000663464">
    <property type="component" value="Chromosome"/>
</dbReference>
<dbReference type="InterPro" id="IPR017524">
    <property type="entry name" value="SASP_thioredoxin-like"/>
</dbReference>